<reference evidence="2" key="1">
    <citation type="submission" date="2017-09" db="EMBL/GenBank/DDBJ databases">
        <title>Depth-based differentiation of microbial function through sediment-hosted aquifers and enrichment of novel symbionts in the deep terrestrial subsurface.</title>
        <authorList>
            <person name="Probst A.J."/>
            <person name="Ladd B."/>
            <person name="Jarett J.K."/>
            <person name="Geller-Mcgrath D.E."/>
            <person name="Sieber C.M.K."/>
            <person name="Emerson J.B."/>
            <person name="Anantharaman K."/>
            <person name="Thomas B.C."/>
            <person name="Malmstrom R."/>
            <person name="Stieglmeier M."/>
            <person name="Klingl A."/>
            <person name="Woyke T."/>
            <person name="Ryan C.M."/>
            <person name="Banfield J.F."/>
        </authorList>
    </citation>
    <scope>NUCLEOTIDE SEQUENCE [LARGE SCALE GENOMIC DNA]</scope>
</reference>
<evidence type="ECO:0000313" key="2">
    <source>
        <dbReference type="Proteomes" id="UP000229901"/>
    </source>
</evidence>
<dbReference type="EMBL" id="PFAP01000031">
    <property type="protein sequence ID" value="PIR93883.1"/>
    <property type="molecule type" value="Genomic_DNA"/>
</dbReference>
<dbReference type="PROSITE" id="PS51257">
    <property type="entry name" value="PROKAR_LIPOPROTEIN"/>
    <property type="match status" value="1"/>
</dbReference>
<organism evidence="1 2">
    <name type="scientific">Candidatus Falkowbacteria bacterium CG10_big_fil_rev_8_21_14_0_10_39_11</name>
    <dbReference type="NCBI Taxonomy" id="1974565"/>
    <lineage>
        <taxon>Bacteria</taxon>
        <taxon>Candidatus Falkowiibacteriota</taxon>
    </lineage>
</organism>
<comment type="caution">
    <text evidence="1">The sequence shown here is derived from an EMBL/GenBank/DDBJ whole genome shotgun (WGS) entry which is preliminary data.</text>
</comment>
<dbReference type="Proteomes" id="UP000229901">
    <property type="component" value="Unassembled WGS sequence"/>
</dbReference>
<name>A0A2H0V475_9BACT</name>
<sequence length="239" mass="26874">MNKNFLLIALMMVLGLTGCTSIYRSQQVVDRYGGALDSKIESVNKVAQTASELASVTVDFFDEQATVIPIHHYDPDTSGNLLLVQMEDLKNLGHASDKNMDLLYFSPLQSAVAFLDRQTDYDDSFLQPGTAANSIQVVQKTKYLGVIRTTKFIDPVIQQNDWDEVVFDAGSYTGDIVFYNLESQKYIGAFNFYAENSDGLDVYEGEELKNLRNDLWSNTRKAINAKWTKYQGESSLLLD</sequence>
<accession>A0A2H0V475</accession>
<protein>
    <recommendedName>
        <fullName evidence="3">Lipoprotein</fullName>
    </recommendedName>
</protein>
<evidence type="ECO:0000313" key="1">
    <source>
        <dbReference type="EMBL" id="PIR93883.1"/>
    </source>
</evidence>
<proteinExistence type="predicted"/>
<dbReference type="AlphaFoldDB" id="A0A2H0V475"/>
<evidence type="ECO:0008006" key="3">
    <source>
        <dbReference type="Google" id="ProtNLM"/>
    </source>
</evidence>
<gene>
    <name evidence="1" type="ORF">COT97_04120</name>
</gene>